<dbReference type="Proteomes" id="UP000268162">
    <property type="component" value="Unassembled WGS sequence"/>
</dbReference>
<dbReference type="InterPro" id="IPR000073">
    <property type="entry name" value="AB_hydrolase_1"/>
</dbReference>
<sequence length="320" mass="35913">MLNTSESVKWIRANDGHEIYTRTYRPIHRSILATVVLVHGFGEHCDRYSKLARRFTDAGIQVYTYDQRGFGKTGRQNGRPGHTGGFQNLIDDLSFICSRAYQSEIPTIIFGHAMGAVVALDYAKSSMARLPIAGVIAQAPAIRTNTDLHPNRVAVSLGHLAAKIVKSKTIDLPIEPEMLTRDQQVVAEFKASDYNYEIGSLQTVSDLLKRGPMLLDTCHTLTDCPVLITHGDEDQITPYQGSRELFEKLPFDIDKELKIYRGCFHELHHEPVKDEIIAYYIEWALKRADMALLKQDLASSTHTGIRNSSTSFRPISPSLL</sequence>
<feature type="domain" description="Serine aminopeptidase S33" evidence="1">
    <location>
        <begin position="33"/>
        <end position="271"/>
    </location>
</feature>
<evidence type="ECO:0000313" key="2">
    <source>
        <dbReference type="EMBL" id="RKP37497.1"/>
    </source>
</evidence>
<protein>
    <submittedName>
        <fullName evidence="2">Alpha/Beta hydrolase protein</fullName>
    </submittedName>
</protein>
<dbReference type="STRING" id="215637.A0A4P9ZV93"/>
<dbReference type="Pfam" id="PF12146">
    <property type="entry name" value="Hydrolase_4"/>
    <property type="match status" value="1"/>
</dbReference>
<organism evidence="2 3">
    <name type="scientific">Dimargaris cristalligena</name>
    <dbReference type="NCBI Taxonomy" id="215637"/>
    <lineage>
        <taxon>Eukaryota</taxon>
        <taxon>Fungi</taxon>
        <taxon>Fungi incertae sedis</taxon>
        <taxon>Zoopagomycota</taxon>
        <taxon>Kickxellomycotina</taxon>
        <taxon>Dimargaritomycetes</taxon>
        <taxon>Dimargaritales</taxon>
        <taxon>Dimargaritaceae</taxon>
        <taxon>Dimargaris</taxon>
    </lineage>
</organism>
<dbReference type="GO" id="GO:0016787">
    <property type="term" value="F:hydrolase activity"/>
    <property type="evidence" value="ECO:0007669"/>
    <property type="project" value="UniProtKB-KW"/>
</dbReference>
<evidence type="ECO:0000313" key="3">
    <source>
        <dbReference type="Proteomes" id="UP000268162"/>
    </source>
</evidence>
<dbReference type="PRINTS" id="PR00111">
    <property type="entry name" value="ABHYDROLASE"/>
</dbReference>
<keyword evidence="3" id="KW-1185">Reference proteome</keyword>
<dbReference type="EMBL" id="ML002486">
    <property type="protein sequence ID" value="RKP37497.1"/>
    <property type="molecule type" value="Genomic_DNA"/>
</dbReference>
<dbReference type="Gene3D" id="3.40.50.1820">
    <property type="entry name" value="alpha/beta hydrolase"/>
    <property type="match status" value="1"/>
</dbReference>
<dbReference type="InterPro" id="IPR051044">
    <property type="entry name" value="MAG_DAG_Lipase"/>
</dbReference>
<reference evidence="3" key="1">
    <citation type="journal article" date="2018" name="Nat. Microbiol.">
        <title>Leveraging single-cell genomics to expand the fungal tree of life.</title>
        <authorList>
            <person name="Ahrendt S.R."/>
            <person name="Quandt C.A."/>
            <person name="Ciobanu D."/>
            <person name="Clum A."/>
            <person name="Salamov A."/>
            <person name="Andreopoulos B."/>
            <person name="Cheng J.F."/>
            <person name="Woyke T."/>
            <person name="Pelin A."/>
            <person name="Henrissat B."/>
            <person name="Reynolds N.K."/>
            <person name="Benny G.L."/>
            <person name="Smith M.E."/>
            <person name="James T.Y."/>
            <person name="Grigoriev I.V."/>
        </authorList>
    </citation>
    <scope>NUCLEOTIDE SEQUENCE [LARGE SCALE GENOMIC DNA]</scope>
    <source>
        <strain evidence="3">RSA 468</strain>
    </source>
</reference>
<proteinExistence type="predicted"/>
<name>A0A4P9ZV93_9FUNG</name>
<accession>A0A4P9ZV93</accession>
<dbReference type="InterPro" id="IPR022742">
    <property type="entry name" value="Hydrolase_4"/>
</dbReference>
<dbReference type="PANTHER" id="PTHR11614">
    <property type="entry name" value="PHOSPHOLIPASE-RELATED"/>
    <property type="match status" value="1"/>
</dbReference>
<evidence type="ECO:0000259" key="1">
    <source>
        <dbReference type="Pfam" id="PF12146"/>
    </source>
</evidence>
<keyword evidence="2" id="KW-0378">Hydrolase</keyword>
<gene>
    <name evidence="2" type="ORF">BJ085DRAFT_23533</name>
</gene>
<dbReference type="SUPFAM" id="SSF53474">
    <property type="entry name" value="alpha/beta-Hydrolases"/>
    <property type="match status" value="1"/>
</dbReference>
<dbReference type="AlphaFoldDB" id="A0A4P9ZV93"/>
<dbReference type="InterPro" id="IPR029058">
    <property type="entry name" value="AB_hydrolase_fold"/>
</dbReference>